<dbReference type="PROSITE" id="PS00072">
    <property type="entry name" value="ACYL_COA_DH_1"/>
    <property type="match status" value="1"/>
</dbReference>
<dbReference type="Gene3D" id="2.40.110.10">
    <property type="entry name" value="Butyryl-CoA Dehydrogenase, subunit A, domain 2"/>
    <property type="match status" value="1"/>
</dbReference>
<keyword evidence="3 7" id="KW-0285">Flavoprotein</keyword>
<dbReference type="Pfam" id="PF02770">
    <property type="entry name" value="Acyl-CoA_dh_M"/>
    <property type="match status" value="1"/>
</dbReference>
<evidence type="ECO:0000256" key="6">
    <source>
        <dbReference type="ARBA" id="ARBA00049552"/>
    </source>
</evidence>
<evidence type="ECO:0000313" key="11">
    <source>
        <dbReference type="EnsemblMetazoa" id="XP_022669580"/>
    </source>
</evidence>
<evidence type="ECO:0000313" key="12">
    <source>
        <dbReference type="Proteomes" id="UP000594260"/>
    </source>
</evidence>
<dbReference type="InterPro" id="IPR037069">
    <property type="entry name" value="AcylCoA_DH/ox_N_sf"/>
</dbReference>
<dbReference type="KEGG" id="vde:111253813"/>
<feature type="domain" description="Acyl-CoA oxidase/dehydrogenase middle" evidence="9">
    <location>
        <begin position="153"/>
        <end position="248"/>
    </location>
</feature>
<evidence type="ECO:0000259" key="8">
    <source>
        <dbReference type="Pfam" id="PF00441"/>
    </source>
</evidence>
<keyword evidence="5 7" id="KW-0560">Oxidoreductase</keyword>
<evidence type="ECO:0000256" key="1">
    <source>
        <dbReference type="ARBA" id="ARBA00001974"/>
    </source>
</evidence>
<keyword evidence="4 7" id="KW-0274">FAD</keyword>
<dbReference type="FunFam" id="1.20.140.10:FF:000001">
    <property type="entry name" value="Acyl-CoA dehydrogenase"/>
    <property type="match status" value="1"/>
</dbReference>
<dbReference type="SUPFAM" id="SSF56645">
    <property type="entry name" value="Acyl-CoA dehydrogenase NM domain-like"/>
    <property type="match status" value="1"/>
</dbReference>
<dbReference type="RefSeq" id="XP_022669580.1">
    <property type="nucleotide sequence ID" value="XM_022813845.1"/>
</dbReference>
<dbReference type="Gene3D" id="1.10.540.10">
    <property type="entry name" value="Acyl-CoA dehydrogenase/oxidase, N-terminal domain"/>
    <property type="match status" value="1"/>
</dbReference>
<dbReference type="GO" id="GO:0005737">
    <property type="term" value="C:cytoplasm"/>
    <property type="evidence" value="ECO:0007669"/>
    <property type="project" value="TreeGrafter"/>
</dbReference>
<dbReference type="InterPro" id="IPR013786">
    <property type="entry name" value="AcylCoA_DH/ox_N"/>
</dbReference>
<evidence type="ECO:0000259" key="10">
    <source>
        <dbReference type="Pfam" id="PF02771"/>
    </source>
</evidence>
<dbReference type="Pfam" id="PF00441">
    <property type="entry name" value="Acyl-CoA_dh_1"/>
    <property type="match status" value="1"/>
</dbReference>
<dbReference type="OrthoDB" id="10262177at2759"/>
<organism evidence="11 12">
    <name type="scientific">Varroa destructor</name>
    <name type="common">Honeybee mite</name>
    <dbReference type="NCBI Taxonomy" id="109461"/>
    <lineage>
        <taxon>Eukaryota</taxon>
        <taxon>Metazoa</taxon>
        <taxon>Ecdysozoa</taxon>
        <taxon>Arthropoda</taxon>
        <taxon>Chelicerata</taxon>
        <taxon>Arachnida</taxon>
        <taxon>Acari</taxon>
        <taxon>Parasitiformes</taxon>
        <taxon>Mesostigmata</taxon>
        <taxon>Gamasina</taxon>
        <taxon>Dermanyssoidea</taxon>
        <taxon>Varroidae</taxon>
        <taxon>Varroa</taxon>
    </lineage>
</organism>
<dbReference type="EnsemblMetazoa" id="XM_022813844">
    <property type="protein sequence ID" value="XP_022669579"/>
    <property type="gene ID" value="LOC111253813"/>
</dbReference>
<dbReference type="SUPFAM" id="SSF47203">
    <property type="entry name" value="Acyl-CoA dehydrogenase C-terminal domain-like"/>
    <property type="match status" value="1"/>
</dbReference>
<dbReference type="InterPro" id="IPR036250">
    <property type="entry name" value="AcylCo_DH-like_C"/>
</dbReference>
<accession>A0A7M7KNJ6</accession>
<evidence type="ECO:0000256" key="5">
    <source>
        <dbReference type="ARBA" id="ARBA00023002"/>
    </source>
</evidence>
<dbReference type="OMA" id="YQCEKMG"/>
<dbReference type="GO" id="GO:0033539">
    <property type="term" value="P:fatty acid beta-oxidation using acyl-CoA dehydrogenase"/>
    <property type="evidence" value="ECO:0007669"/>
    <property type="project" value="TreeGrafter"/>
</dbReference>
<reference evidence="11" key="1">
    <citation type="submission" date="2021-01" db="UniProtKB">
        <authorList>
            <consortium name="EnsemblMetazoa"/>
        </authorList>
    </citation>
    <scope>IDENTIFICATION</scope>
</reference>
<dbReference type="RefSeq" id="XP_022669581.1">
    <property type="nucleotide sequence ID" value="XM_022813846.1"/>
</dbReference>
<dbReference type="InterPro" id="IPR009075">
    <property type="entry name" value="AcylCo_DH/oxidase_C"/>
</dbReference>
<dbReference type="PROSITE" id="PS00073">
    <property type="entry name" value="ACYL_COA_DH_2"/>
    <property type="match status" value="1"/>
</dbReference>
<evidence type="ECO:0000256" key="4">
    <source>
        <dbReference type="ARBA" id="ARBA00022827"/>
    </source>
</evidence>
<dbReference type="AlphaFoldDB" id="A0A7M7KNJ6"/>
<dbReference type="PANTHER" id="PTHR48083">
    <property type="entry name" value="MEDIUM-CHAIN SPECIFIC ACYL-COA DEHYDROGENASE, MITOCHONDRIAL-RELATED"/>
    <property type="match status" value="1"/>
</dbReference>
<dbReference type="InParanoid" id="A0A7M7KNJ6"/>
<evidence type="ECO:0000259" key="9">
    <source>
        <dbReference type="Pfam" id="PF02770"/>
    </source>
</evidence>
<comment type="cofactor">
    <cofactor evidence="1 7">
        <name>FAD</name>
        <dbReference type="ChEBI" id="CHEBI:57692"/>
    </cofactor>
</comment>
<proteinExistence type="inferred from homology"/>
<dbReference type="InterPro" id="IPR046373">
    <property type="entry name" value="Acyl-CoA_Oxase/DH_mid-dom_sf"/>
</dbReference>
<feature type="domain" description="Acyl-CoA dehydrogenase/oxidase C-terminal" evidence="8">
    <location>
        <begin position="260"/>
        <end position="408"/>
    </location>
</feature>
<dbReference type="InterPro" id="IPR006089">
    <property type="entry name" value="Acyl-CoA_DH_CS"/>
</dbReference>
<evidence type="ECO:0000256" key="3">
    <source>
        <dbReference type="ARBA" id="ARBA00022630"/>
    </source>
</evidence>
<dbReference type="RefSeq" id="XP_022669579.1">
    <property type="nucleotide sequence ID" value="XM_022813844.1"/>
</dbReference>
<comment type="catalytic activity">
    <reaction evidence="6">
        <text>(2S)-2-methylbutanoyl-CoA + oxidized [electron-transfer flavoprotein] + H(+) = (2E)-2-methylbut-2-enoyl-CoA + reduced [electron-transfer flavoprotein]</text>
        <dbReference type="Rhea" id="RHEA:48256"/>
        <dbReference type="Rhea" id="RHEA-COMP:10685"/>
        <dbReference type="Rhea" id="RHEA-COMP:10686"/>
        <dbReference type="ChEBI" id="CHEBI:15378"/>
        <dbReference type="ChEBI" id="CHEBI:57337"/>
        <dbReference type="ChEBI" id="CHEBI:57692"/>
        <dbReference type="ChEBI" id="CHEBI:58307"/>
        <dbReference type="ChEBI" id="CHEBI:88166"/>
    </reaction>
    <physiologicalReaction direction="left-to-right" evidence="6">
        <dbReference type="Rhea" id="RHEA:48257"/>
    </physiologicalReaction>
</comment>
<dbReference type="GO" id="GO:0003995">
    <property type="term" value="F:acyl-CoA dehydrogenase activity"/>
    <property type="evidence" value="ECO:0007669"/>
    <property type="project" value="InterPro"/>
</dbReference>
<keyword evidence="12" id="KW-1185">Reference proteome</keyword>
<dbReference type="Proteomes" id="UP000594260">
    <property type="component" value="Unplaced"/>
</dbReference>
<feature type="domain" description="Acyl-CoA dehydrogenase/oxidase N-terminal" evidence="10">
    <location>
        <begin position="35"/>
        <end position="149"/>
    </location>
</feature>
<dbReference type="PANTHER" id="PTHR48083:SF6">
    <property type="entry name" value="ACYL-COA DEHYDROGENASE 6"/>
    <property type="match status" value="1"/>
</dbReference>
<dbReference type="InterPro" id="IPR050741">
    <property type="entry name" value="Acyl-CoA_dehydrogenase"/>
</dbReference>
<dbReference type="Pfam" id="PF02771">
    <property type="entry name" value="Acyl-CoA_dh_N"/>
    <property type="match status" value="1"/>
</dbReference>
<dbReference type="GeneID" id="111253813"/>
<dbReference type="EnsemblMetazoa" id="XM_022813845">
    <property type="protein sequence ID" value="XP_022669580"/>
    <property type="gene ID" value="LOC111253813"/>
</dbReference>
<evidence type="ECO:0000256" key="2">
    <source>
        <dbReference type="ARBA" id="ARBA00009347"/>
    </source>
</evidence>
<comment type="similarity">
    <text evidence="2 7">Belongs to the acyl-CoA dehydrogenase family.</text>
</comment>
<dbReference type="GO" id="GO:0050660">
    <property type="term" value="F:flavin adenine dinucleotide binding"/>
    <property type="evidence" value="ECO:0007669"/>
    <property type="project" value="InterPro"/>
</dbReference>
<evidence type="ECO:0000256" key="7">
    <source>
        <dbReference type="RuleBase" id="RU362125"/>
    </source>
</evidence>
<protein>
    <submittedName>
        <fullName evidence="11">Uncharacterized protein</fullName>
    </submittedName>
</protein>
<dbReference type="FunFam" id="2.40.110.10:FF:000002">
    <property type="entry name" value="Acyl-CoA dehydrogenase fadE12"/>
    <property type="match status" value="1"/>
</dbReference>
<dbReference type="InterPro" id="IPR009100">
    <property type="entry name" value="AcylCoA_DH/oxidase_NM_dom_sf"/>
</dbReference>
<sequence length="413" mass="45583">MLALSCRTVARQLWSYGAQNTATIEIGARYLSFATNEHEQLRDSVRKVVENEINPRLDEWEEKGMYDKKFVLKKLASIGALGITKPTEYGGLGLDYSYNVPFLEELGMCRAGGVVSGVSVHTDMCTPALIRFGSDELKKQFLAPSISGDMLGCVGVSEPDAGSDVTGLKTTAVKKGDDIIINGTKMWITNGAQADWMCMLANTREGAPHKNKSLICVPMNLEGITVAKNIKKIGHWSSDTAQIFFEDVRVPASNIIGEEGKGFLYQMMQFQDERLAAALLVPSSMDLVLEETIEYLRNRKAFKGTLLDKQHIQFVLAELKTEIEAVRSICYRAVEKMVEGEDTTLLASMAKLKAARTARAVTDACLQFHGGMGYTHEMSISRAWRDSRLLSIAGGADEIMLYIITKFMGTCKD</sequence>
<name>A0A7M7KNJ6_VARDE</name>
<dbReference type="Gene3D" id="1.20.140.10">
    <property type="entry name" value="Butyryl-CoA Dehydrogenase, subunit A, domain 3"/>
    <property type="match status" value="1"/>
</dbReference>
<dbReference type="EnsemblMetazoa" id="XM_022813846">
    <property type="protein sequence ID" value="XP_022669581"/>
    <property type="gene ID" value="LOC111253813"/>
</dbReference>
<dbReference type="InterPro" id="IPR006091">
    <property type="entry name" value="Acyl-CoA_Oxase/DH_mid-dom"/>
</dbReference>